<keyword evidence="7" id="KW-0346">Stress response</keyword>
<evidence type="ECO:0000313" key="9">
    <source>
        <dbReference type="Proteomes" id="UP001204798"/>
    </source>
</evidence>
<evidence type="ECO:0000256" key="1">
    <source>
        <dbReference type="ARBA" id="ARBA00006620"/>
    </source>
</evidence>
<evidence type="ECO:0000256" key="4">
    <source>
        <dbReference type="ARBA" id="ARBA00022759"/>
    </source>
</evidence>
<accession>A0ABT2ERE9</accession>
<dbReference type="SUPFAM" id="SSF54786">
    <property type="entry name" value="YcfA/nrd intein domain"/>
    <property type="match status" value="1"/>
</dbReference>
<dbReference type="InterPro" id="IPR012933">
    <property type="entry name" value="HicA_mRNA_interferase"/>
</dbReference>
<keyword evidence="3" id="KW-0540">Nuclease</keyword>
<gene>
    <name evidence="8" type="ORF">M2350_002925</name>
</gene>
<keyword evidence="2" id="KW-1277">Toxin-antitoxin system</keyword>
<organism evidence="8 9">
    <name type="scientific">Candidatus Fervidibacter sacchari</name>
    <dbReference type="NCBI Taxonomy" id="1448929"/>
    <lineage>
        <taxon>Bacteria</taxon>
        <taxon>Candidatus Fervidibacterota</taxon>
        <taxon>Candidatus Fervidibacter</taxon>
    </lineage>
</organism>
<evidence type="ECO:0000256" key="2">
    <source>
        <dbReference type="ARBA" id="ARBA00022649"/>
    </source>
</evidence>
<comment type="caution">
    <text evidence="8">The sequence shown here is derived from an EMBL/GenBank/DDBJ whole genome shotgun (WGS) entry which is preliminary data.</text>
</comment>
<evidence type="ECO:0000256" key="5">
    <source>
        <dbReference type="ARBA" id="ARBA00022801"/>
    </source>
</evidence>
<dbReference type="Gene3D" id="3.30.920.30">
    <property type="entry name" value="Hypothetical protein"/>
    <property type="match status" value="1"/>
</dbReference>
<protein>
    <submittedName>
        <fullName evidence="8">RNA binding protein YcfA (HicA-like mRNA interferase family)</fullName>
    </submittedName>
</protein>
<evidence type="ECO:0000256" key="7">
    <source>
        <dbReference type="ARBA" id="ARBA00023016"/>
    </source>
</evidence>
<comment type="similarity">
    <text evidence="1">Belongs to the HicA mRNA interferase family.</text>
</comment>
<evidence type="ECO:0000313" key="8">
    <source>
        <dbReference type="EMBL" id="MCS3920496.1"/>
    </source>
</evidence>
<dbReference type="InterPro" id="IPR038570">
    <property type="entry name" value="HicA_sf"/>
</dbReference>
<sequence>MGKLPRDVSGREVVKVLQKIGYRVVHRKGSHIRMRDDTNPNHLPVTVPDHKSIKPGLLRQILRNANLTVEEFLRLLRSQKP</sequence>
<keyword evidence="5" id="KW-0378">Hydrolase</keyword>
<reference evidence="8 9" key="1">
    <citation type="submission" date="2022-08" db="EMBL/GenBank/DDBJ databases">
        <title>Bacterial and archaeal communities from various locations to study Microbial Dark Matter (Phase II).</title>
        <authorList>
            <person name="Stepanauskas R."/>
        </authorList>
    </citation>
    <scope>NUCLEOTIDE SEQUENCE [LARGE SCALE GENOMIC DNA]</scope>
    <source>
        <strain evidence="8 9">PD1</strain>
    </source>
</reference>
<dbReference type="RefSeq" id="WP_259099838.1">
    <property type="nucleotide sequence ID" value="NZ_CP130454.1"/>
</dbReference>
<proteinExistence type="inferred from homology"/>
<dbReference type="PANTHER" id="PTHR34873">
    <property type="entry name" value="SSR1766 PROTEIN"/>
    <property type="match status" value="1"/>
</dbReference>
<dbReference type="EMBL" id="JANUCP010000005">
    <property type="protein sequence ID" value="MCS3920496.1"/>
    <property type="molecule type" value="Genomic_DNA"/>
</dbReference>
<dbReference type="Proteomes" id="UP001204798">
    <property type="component" value="Unassembled WGS sequence"/>
</dbReference>
<evidence type="ECO:0000256" key="3">
    <source>
        <dbReference type="ARBA" id="ARBA00022722"/>
    </source>
</evidence>
<name>A0ABT2ERE9_9BACT</name>
<dbReference type="Pfam" id="PF07927">
    <property type="entry name" value="HicA_toxin"/>
    <property type="match status" value="1"/>
</dbReference>
<keyword evidence="4" id="KW-0255">Endonuclease</keyword>
<dbReference type="PANTHER" id="PTHR34873:SF3">
    <property type="entry name" value="ADDICTION MODULE TOXIN, HICA FAMILY"/>
    <property type="match status" value="1"/>
</dbReference>
<evidence type="ECO:0000256" key="6">
    <source>
        <dbReference type="ARBA" id="ARBA00022884"/>
    </source>
</evidence>
<keyword evidence="9" id="KW-1185">Reference proteome</keyword>
<keyword evidence="6" id="KW-0694">RNA-binding</keyword>